<dbReference type="GO" id="GO:0015628">
    <property type="term" value="P:protein secretion by the type II secretion system"/>
    <property type="evidence" value="ECO:0007669"/>
    <property type="project" value="InterPro"/>
</dbReference>
<comment type="subcellular location">
    <subcellularLocation>
        <location evidence="1 10">Cell outer membrane</location>
    </subcellularLocation>
</comment>
<dbReference type="InterPro" id="IPR005644">
    <property type="entry name" value="NolW-like"/>
</dbReference>
<sequence>MKSSFAILLFLLHIIISSVCAAEFEASFKNAEIGEFINTVSKNLNKTIILDPSVKGHISIRSHEMLDDQQYYQFFLSVLDVYGFAVLDMNNGVLKVVPSKNARSGVIPLSKDGEVHAGDELITRVLPLKYVTAKELAPLLRQLNDAAAGSVVHYDPSNMLIMTGRSAVIDELIAIVKSVDISDDHSLDKLQLENASATQIAALLNSLQSGGRSGNNPSAKAVSDSRTNALLISGERSARKAMISTALELDKKEIRRGNARVIYLKHAKAENLLDVLTGINSGTESQAGKDAAVPAISVMKDVVVKADKHTNSLVINAPPEVLVELEQVIQQLDIERAQVLVEAIIVEVQDADGLALGVQWSHSRNGGIHFPDSGASLPGWLPGGIGENIASTSGLTAGFYHGNWQGLFTALQSNTESNILATPSIVTLDNMEAEFTVGQDVPVLTGSQTTTGDNVYQTVSRRSIGIKLKVKPQISQGSAVVMEIEQEVSSLSEAANKDNLGPTFNTRTVRNAVQVVSGNTVVVGGLLDNNGSRNTDSVPFLGKLPLVGALFRYQSDKTSKRNLMLFIRPTIIRSQNDYADSTALQRNKFGDALVPSAAAKSIERDYNQILGANPSYPVLEETRRLITDFYQANAK</sequence>
<keyword evidence="15" id="KW-0614">Plasmid</keyword>
<dbReference type="AlphaFoldDB" id="A0AAU7U3E8"/>
<organism evidence="15">
    <name type="scientific">Pantoea sp. BJ2</name>
    <dbReference type="NCBI Taxonomy" id="3141322"/>
    <lineage>
        <taxon>Bacteria</taxon>
        <taxon>Pseudomonadati</taxon>
        <taxon>Pseudomonadota</taxon>
        <taxon>Gammaproteobacteria</taxon>
        <taxon>Enterobacterales</taxon>
        <taxon>Erwiniaceae</taxon>
        <taxon>Pantoea</taxon>
    </lineage>
</organism>
<dbReference type="InterPro" id="IPR001775">
    <property type="entry name" value="GspD/PilQ"/>
</dbReference>
<evidence type="ECO:0000256" key="11">
    <source>
        <dbReference type="SAM" id="SignalP"/>
    </source>
</evidence>
<dbReference type="PRINTS" id="PR00811">
    <property type="entry name" value="BCTERIALGSPD"/>
</dbReference>
<protein>
    <submittedName>
        <fullName evidence="15">Type II secretion system secretin GspD</fullName>
    </submittedName>
</protein>
<feature type="domain" description="NolW-like" evidence="13">
    <location>
        <begin position="260"/>
        <end position="338"/>
    </location>
</feature>
<feature type="domain" description="Type II/III secretion system secretin-like" evidence="12">
    <location>
        <begin position="410"/>
        <end position="573"/>
    </location>
</feature>
<dbReference type="Pfam" id="PF21305">
    <property type="entry name" value="type_II_gspD_N0"/>
    <property type="match status" value="1"/>
</dbReference>
<dbReference type="RefSeq" id="WP_350262550.1">
    <property type="nucleotide sequence ID" value="NZ_CP158294.1"/>
</dbReference>
<reference evidence="15" key="1">
    <citation type="submission" date="2024-06" db="EMBL/GenBank/DDBJ databases">
        <title>Multiomics insights into the TNT degradation mechanism by Pantoea sp. BJ2 isolated from an ammunition destruction site.</title>
        <authorList>
            <person name="Luo J."/>
        </authorList>
    </citation>
    <scope>NUCLEOTIDE SEQUENCE</scope>
    <source>
        <strain evidence="15">BJ2</strain>
        <plasmid evidence="15">plasmindB</plasmid>
    </source>
</reference>
<keyword evidence="9" id="KW-0998">Cell outer membrane</keyword>
<dbReference type="InterPro" id="IPR038591">
    <property type="entry name" value="NolW-like_sf"/>
</dbReference>
<keyword evidence="8" id="KW-0472">Membrane</keyword>
<feature type="chain" id="PRO_5043873890" evidence="11">
    <location>
        <begin position="22"/>
        <end position="635"/>
    </location>
</feature>
<dbReference type="PANTHER" id="PTHR30332">
    <property type="entry name" value="PROBABLE GENERAL SECRETION PATHWAY PROTEIN D"/>
    <property type="match status" value="1"/>
</dbReference>
<dbReference type="InterPro" id="IPR013356">
    <property type="entry name" value="T2SS_GspD"/>
</dbReference>
<evidence type="ECO:0000313" key="15">
    <source>
        <dbReference type="EMBL" id="XBV47509.1"/>
    </source>
</evidence>
<evidence type="ECO:0000259" key="13">
    <source>
        <dbReference type="Pfam" id="PF03958"/>
    </source>
</evidence>
<dbReference type="Pfam" id="PF00263">
    <property type="entry name" value="Secretin"/>
    <property type="match status" value="1"/>
</dbReference>
<evidence type="ECO:0000256" key="2">
    <source>
        <dbReference type="ARBA" id="ARBA00006980"/>
    </source>
</evidence>
<geneLocation type="plasmid" evidence="15">
    <name>plasmindB</name>
</geneLocation>
<keyword evidence="7" id="KW-0653">Protein transport</keyword>
<evidence type="ECO:0000256" key="6">
    <source>
        <dbReference type="ARBA" id="ARBA00022729"/>
    </source>
</evidence>
<evidence type="ECO:0000256" key="8">
    <source>
        <dbReference type="ARBA" id="ARBA00023136"/>
    </source>
</evidence>
<keyword evidence="4" id="KW-1134">Transmembrane beta strand</keyword>
<feature type="domain" description="GspD-like N0" evidence="14">
    <location>
        <begin position="27"/>
        <end position="96"/>
    </location>
</feature>
<evidence type="ECO:0000256" key="4">
    <source>
        <dbReference type="ARBA" id="ARBA00022452"/>
    </source>
</evidence>
<dbReference type="InterPro" id="IPR004846">
    <property type="entry name" value="T2SS/T3SS_dom"/>
</dbReference>
<gene>
    <name evidence="15" type="primary">gspD</name>
    <name evidence="15" type="ORF">AAF463_24615</name>
</gene>
<dbReference type="InterPro" id="IPR049371">
    <property type="entry name" value="GspD-like_N0"/>
</dbReference>
<evidence type="ECO:0000256" key="10">
    <source>
        <dbReference type="RuleBase" id="RU004004"/>
    </source>
</evidence>
<dbReference type="Pfam" id="PF03958">
    <property type="entry name" value="Secretin_N"/>
    <property type="match status" value="3"/>
</dbReference>
<dbReference type="GO" id="GO:0009279">
    <property type="term" value="C:cell outer membrane"/>
    <property type="evidence" value="ECO:0007669"/>
    <property type="project" value="UniProtKB-SubCell"/>
</dbReference>
<evidence type="ECO:0000256" key="9">
    <source>
        <dbReference type="ARBA" id="ARBA00023237"/>
    </source>
</evidence>
<evidence type="ECO:0000256" key="7">
    <source>
        <dbReference type="ARBA" id="ARBA00022927"/>
    </source>
</evidence>
<dbReference type="Gene3D" id="3.30.1370.120">
    <property type="match status" value="3"/>
</dbReference>
<evidence type="ECO:0000256" key="1">
    <source>
        <dbReference type="ARBA" id="ARBA00004442"/>
    </source>
</evidence>
<feature type="signal peptide" evidence="11">
    <location>
        <begin position="1"/>
        <end position="21"/>
    </location>
</feature>
<dbReference type="PANTHER" id="PTHR30332:SF24">
    <property type="entry name" value="SECRETIN GSPD-RELATED"/>
    <property type="match status" value="1"/>
</dbReference>
<evidence type="ECO:0000256" key="3">
    <source>
        <dbReference type="ARBA" id="ARBA00022448"/>
    </source>
</evidence>
<feature type="domain" description="NolW-like" evidence="13">
    <location>
        <begin position="191"/>
        <end position="252"/>
    </location>
</feature>
<dbReference type="EMBL" id="CP158294">
    <property type="protein sequence ID" value="XBV47509.1"/>
    <property type="molecule type" value="Genomic_DNA"/>
</dbReference>
<name>A0AAU7U3E8_9GAMM</name>
<evidence type="ECO:0000259" key="14">
    <source>
        <dbReference type="Pfam" id="PF21305"/>
    </source>
</evidence>
<keyword evidence="6 11" id="KW-0732">Signal</keyword>
<accession>A0AAU7U3E8</accession>
<feature type="domain" description="NolW-like" evidence="13">
    <location>
        <begin position="123"/>
        <end position="182"/>
    </location>
</feature>
<keyword evidence="3 10" id="KW-0813">Transport</keyword>
<dbReference type="InterPro" id="IPR050810">
    <property type="entry name" value="Bact_Secretion_Sys_Channel"/>
</dbReference>
<proteinExistence type="inferred from homology"/>
<keyword evidence="5" id="KW-0812">Transmembrane</keyword>
<evidence type="ECO:0000259" key="12">
    <source>
        <dbReference type="Pfam" id="PF00263"/>
    </source>
</evidence>
<evidence type="ECO:0000256" key="5">
    <source>
        <dbReference type="ARBA" id="ARBA00022692"/>
    </source>
</evidence>
<comment type="similarity">
    <text evidence="2">Belongs to the bacterial secretin family. GSP D subfamily.</text>
</comment>
<dbReference type="NCBIfam" id="TIGR02517">
    <property type="entry name" value="type_II_gspD"/>
    <property type="match status" value="1"/>
</dbReference>
<dbReference type="GO" id="GO:0015627">
    <property type="term" value="C:type II protein secretion system complex"/>
    <property type="evidence" value="ECO:0007669"/>
    <property type="project" value="InterPro"/>
</dbReference>